<evidence type="ECO:0000256" key="13">
    <source>
        <dbReference type="ARBA" id="ARBA00024295"/>
    </source>
</evidence>
<dbReference type="GO" id="GO:0051539">
    <property type="term" value="F:4 iron, 4 sulfur cluster binding"/>
    <property type="evidence" value="ECO:0007669"/>
    <property type="project" value="UniProtKB-KW"/>
</dbReference>
<name>A0AAJ5X2N8_9CAUL</name>
<evidence type="ECO:0000256" key="3">
    <source>
        <dbReference type="ARBA" id="ARBA00005493"/>
    </source>
</evidence>
<evidence type="ECO:0000256" key="12">
    <source>
        <dbReference type="ARBA" id="ARBA00023244"/>
    </source>
</evidence>
<dbReference type="NCBIfam" id="TIGR00538">
    <property type="entry name" value="hemN"/>
    <property type="match status" value="1"/>
</dbReference>
<dbReference type="SMART" id="SM00729">
    <property type="entry name" value="Elp3"/>
    <property type="match status" value="1"/>
</dbReference>
<keyword evidence="5 15" id="KW-0004">4Fe-4S</keyword>
<dbReference type="GO" id="GO:0051989">
    <property type="term" value="F:coproporphyrinogen dehydrogenase activity"/>
    <property type="evidence" value="ECO:0007669"/>
    <property type="project" value="UniProtKB-EC"/>
</dbReference>
<feature type="binding site" evidence="16">
    <location>
        <position position="64"/>
    </location>
    <ligand>
        <name>S-adenosyl-L-methionine</name>
        <dbReference type="ChEBI" id="CHEBI:59789"/>
        <label>1</label>
    </ligand>
</feature>
<comment type="pathway">
    <text evidence="2 15">Porphyrin-containing compound metabolism; protoporphyrin-IX biosynthesis; protoporphyrinogen-IX from coproporphyrinogen-III (AdoMet route): step 1/1.</text>
</comment>
<gene>
    <name evidence="19" type="primary">hemN</name>
    <name evidence="19" type="ORF">P0Y50_15700</name>
</gene>
<evidence type="ECO:0000256" key="10">
    <source>
        <dbReference type="ARBA" id="ARBA00023004"/>
    </source>
</evidence>
<feature type="binding site" evidence="17">
    <location>
        <position position="77"/>
    </location>
    <ligand>
        <name>[4Fe-4S] cluster</name>
        <dbReference type="ChEBI" id="CHEBI:49883"/>
        <note>4Fe-4S-S-AdoMet</note>
    </ligand>
</feature>
<feature type="binding site" evidence="16">
    <location>
        <position position="193"/>
    </location>
    <ligand>
        <name>S-adenosyl-L-methionine</name>
        <dbReference type="ChEBI" id="CHEBI:59789"/>
        <label>2</label>
    </ligand>
</feature>
<evidence type="ECO:0000256" key="9">
    <source>
        <dbReference type="ARBA" id="ARBA00023002"/>
    </source>
</evidence>
<evidence type="ECO:0000313" key="19">
    <source>
        <dbReference type="EMBL" id="WEK39958.1"/>
    </source>
</evidence>
<feature type="binding site" evidence="16">
    <location>
        <position position="154"/>
    </location>
    <ligand>
        <name>S-adenosyl-L-methionine</name>
        <dbReference type="ChEBI" id="CHEBI:59789"/>
        <label>1</label>
    </ligand>
</feature>
<proteinExistence type="inferred from homology"/>
<comment type="subcellular location">
    <subcellularLocation>
        <location evidence="1 15">Cytoplasm</location>
    </subcellularLocation>
</comment>
<dbReference type="GO" id="GO:0005737">
    <property type="term" value="C:cytoplasm"/>
    <property type="evidence" value="ECO:0007669"/>
    <property type="project" value="UniProtKB-SubCell"/>
</dbReference>
<dbReference type="AlphaFoldDB" id="A0AAJ5X2N8"/>
<dbReference type="PANTHER" id="PTHR13932:SF6">
    <property type="entry name" value="OXYGEN-INDEPENDENT COPROPORPHYRINOGEN III OXIDASE"/>
    <property type="match status" value="1"/>
</dbReference>
<keyword evidence="11 15" id="KW-0411">Iron-sulfur</keyword>
<evidence type="ECO:0000256" key="16">
    <source>
        <dbReference type="PIRSR" id="PIRSR000167-1"/>
    </source>
</evidence>
<dbReference type="InterPro" id="IPR058240">
    <property type="entry name" value="rSAM_sf"/>
</dbReference>
<feature type="binding site" evidence="16">
    <location>
        <position position="338"/>
    </location>
    <ligand>
        <name>S-adenosyl-L-methionine</name>
        <dbReference type="ChEBI" id="CHEBI:59789"/>
        <label>1</label>
    </ligand>
</feature>
<feature type="binding site" evidence="16">
    <location>
        <position position="181"/>
    </location>
    <ligand>
        <name>S-adenosyl-L-methionine</name>
        <dbReference type="ChEBI" id="CHEBI:59789"/>
        <label>2</label>
    </ligand>
</feature>
<feature type="binding site" evidence="16">
    <location>
        <position position="252"/>
    </location>
    <ligand>
        <name>S-adenosyl-L-methionine</name>
        <dbReference type="ChEBI" id="CHEBI:59789"/>
        <label>2</label>
    </ligand>
</feature>
<dbReference type="SFLD" id="SFLDG01065">
    <property type="entry name" value="anaerobic_coproporphyrinogen-I"/>
    <property type="match status" value="1"/>
</dbReference>
<feature type="binding site" evidence="16">
    <location>
        <position position="218"/>
    </location>
    <ligand>
        <name>S-adenosyl-L-methionine</name>
        <dbReference type="ChEBI" id="CHEBI:59789"/>
        <label>2</label>
    </ligand>
</feature>
<dbReference type="InterPro" id="IPR023404">
    <property type="entry name" value="rSAM_horseshoe"/>
</dbReference>
<dbReference type="GO" id="GO:0046872">
    <property type="term" value="F:metal ion binding"/>
    <property type="evidence" value="ECO:0007669"/>
    <property type="project" value="UniProtKB-KW"/>
</dbReference>
<dbReference type="EC" id="1.3.98.3" evidence="15"/>
<feature type="binding site" evidence="16">
    <location>
        <position position="121"/>
    </location>
    <ligand>
        <name>S-adenosyl-L-methionine</name>
        <dbReference type="ChEBI" id="CHEBI:59789"/>
        <label>1</label>
    </ligand>
</feature>
<feature type="binding site" evidence="16">
    <location>
        <begin position="76"/>
        <end position="78"/>
    </location>
    <ligand>
        <name>S-adenosyl-L-methionine</name>
        <dbReference type="ChEBI" id="CHEBI:59789"/>
        <label>2</label>
    </ligand>
</feature>
<dbReference type="InterPro" id="IPR006638">
    <property type="entry name" value="Elp3/MiaA/NifB-like_rSAM"/>
</dbReference>
<dbReference type="CDD" id="cd01335">
    <property type="entry name" value="Radical_SAM"/>
    <property type="match status" value="1"/>
</dbReference>
<dbReference type="PROSITE" id="PS51918">
    <property type="entry name" value="RADICAL_SAM"/>
    <property type="match status" value="1"/>
</dbReference>
<evidence type="ECO:0000259" key="18">
    <source>
        <dbReference type="PROSITE" id="PS51918"/>
    </source>
</evidence>
<comment type="similarity">
    <text evidence="3 15">Belongs to the anaerobic coproporphyrinogen-III oxidase family.</text>
</comment>
<evidence type="ECO:0000256" key="6">
    <source>
        <dbReference type="ARBA" id="ARBA00022490"/>
    </source>
</evidence>
<keyword evidence="7 15" id="KW-0949">S-adenosyl-L-methionine</keyword>
<protein>
    <recommendedName>
        <fullName evidence="15">Coproporphyrinogen-III oxidase</fullName>
        <ecNumber evidence="15">1.3.98.3</ecNumber>
    </recommendedName>
</protein>
<evidence type="ECO:0000256" key="14">
    <source>
        <dbReference type="ARBA" id="ARBA00048321"/>
    </source>
</evidence>
<reference evidence="19" key="1">
    <citation type="submission" date="2023-03" db="EMBL/GenBank/DDBJ databases">
        <title>Andean soil-derived lignocellulolytic bacterial consortium as a source of novel taxa and putative plastic-active enzymes.</title>
        <authorList>
            <person name="Diaz-Garcia L."/>
            <person name="Chuvochina M."/>
            <person name="Feuerriegel G."/>
            <person name="Bunk B."/>
            <person name="Sproer C."/>
            <person name="Streit W.R."/>
            <person name="Rodriguez L.M."/>
            <person name="Overmann J."/>
            <person name="Jimenez D.J."/>
        </authorList>
    </citation>
    <scope>NUCLEOTIDE SEQUENCE</scope>
    <source>
        <strain evidence="19">MAG 833</strain>
    </source>
</reference>
<evidence type="ECO:0000256" key="11">
    <source>
        <dbReference type="ARBA" id="ARBA00023014"/>
    </source>
</evidence>
<dbReference type="Proteomes" id="UP001213664">
    <property type="component" value="Chromosome"/>
</dbReference>
<comment type="function">
    <text evidence="13">Involved in the heme biosynthesis. Catalyzes the anaerobic oxidative decarboxylation of propionate groups of rings A and B of coproporphyrinogen III to yield the vinyl groups in protoporphyrinogen IX.</text>
</comment>
<sequence>MSLSSPVAPSSAPASSADLIARYDANAPRYTSYPTAAQFTPAVGAGQWGDWLARAPLDQAVSLYLHIPFCKRLCWYCGCNTRAVNREGVIASYVDLLLREADLVLERIGRPVRVGSIHLGGGTPNMLAPADLERLFAGLASRFDLGDCFEIAAELDPEVLTPEWVEAAGRIGLSRASLGVQDLSPDVQAAVNRPERFETIRWAAEALRAQGLVSLNLDLMYGLPRQTAENVVTTLGLVTTLRPERIALFGYAHVPWMKPHQKLIKDAELPDAPLRFLQSQAAARYLTGKGWAPIGLDHFALPHDGLAAAQRAGRLRRNFQGYTTDPATVLIGLGVSSISRTPDGYVQNLSLERDWRAAVSAGDLPAARGVALSAQDVFVGAIIERLMCDFAVDVAEIAARHDHPVDSVAHAWTLLERFADDGLIDIEGQRLSVTALGRPFVRAVCAAFDPAAVAAVANRHARVV</sequence>
<evidence type="ECO:0000256" key="4">
    <source>
        <dbReference type="ARBA" id="ARBA00011245"/>
    </source>
</evidence>
<dbReference type="PIRSF" id="PIRSF000167">
    <property type="entry name" value="HemN"/>
    <property type="match status" value="1"/>
</dbReference>
<comment type="cofactor">
    <cofactor evidence="15 17">
        <name>[4Fe-4S] cluster</name>
        <dbReference type="ChEBI" id="CHEBI:49883"/>
    </cofactor>
    <text evidence="15 17">Binds 1 [4Fe-4S] cluster. The cluster is coordinated with 3 cysteines and an exchangeable S-adenosyl-L-methionine.</text>
</comment>
<keyword evidence="9 15" id="KW-0560">Oxidoreductase</keyword>
<organism evidence="19 20">
    <name type="scientific">Candidatus Brevundimonas colombiensis</name>
    <dbReference type="NCBI Taxonomy" id="3121376"/>
    <lineage>
        <taxon>Bacteria</taxon>
        <taxon>Pseudomonadati</taxon>
        <taxon>Pseudomonadota</taxon>
        <taxon>Alphaproteobacteria</taxon>
        <taxon>Caulobacterales</taxon>
        <taxon>Caulobacteraceae</taxon>
        <taxon>Brevundimonas</taxon>
    </lineage>
</organism>
<feature type="domain" description="Radical SAM core" evidence="18">
    <location>
        <begin position="55"/>
        <end position="289"/>
    </location>
</feature>
<dbReference type="Gene3D" id="3.80.30.20">
    <property type="entry name" value="tm_1862 like domain"/>
    <property type="match status" value="1"/>
</dbReference>
<dbReference type="SUPFAM" id="SSF102114">
    <property type="entry name" value="Radical SAM enzymes"/>
    <property type="match status" value="1"/>
</dbReference>
<feature type="binding site" evidence="17">
    <location>
        <position position="74"/>
    </location>
    <ligand>
        <name>[4Fe-4S] cluster</name>
        <dbReference type="ChEBI" id="CHEBI:49883"/>
        <note>4Fe-4S-S-AdoMet</note>
    </ligand>
</feature>
<comment type="subunit">
    <text evidence="4">Monomer.</text>
</comment>
<evidence type="ECO:0000256" key="5">
    <source>
        <dbReference type="ARBA" id="ARBA00022485"/>
    </source>
</evidence>
<evidence type="ECO:0000256" key="15">
    <source>
        <dbReference type="PIRNR" id="PIRNR000167"/>
    </source>
</evidence>
<evidence type="ECO:0000256" key="8">
    <source>
        <dbReference type="ARBA" id="ARBA00022723"/>
    </source>
</evidence>
<keyword evidence="10 15" id="KW-0408">Iron</keyword>
<evidence type="ECO:0000313" key="20">
    <source>
        <dbReference type="Proteomes" id="UP001213664"/>
    </source>
</evidence>
<keyword evidence="12 15" id="KW-0627">Porphyrin biosynthesis</keyword>
<dbReference type="PANTHER" id="PTHR13932">
    <property type="entry name" value="COPROPORPHYRINIGEN III OXIDASE"/>
    <property type="match status" value="1"/>
</dbReference>
<evidence type="ECO:0000256" key="2">
    <source>
        <dbReference type="ARBA" id="ARBA00004785"/>
    </source>
</evidence>
<dbReference type="GO" id="GO:0006782">
    <property type="term" value="P:protoporphyrinogen IX biosynthetic process"/>
    <property type="evidence" value="ECO:0007669"/>
    <property type="project" value="TreeGrafter"/>
</dbReference>
<keyword evidence="6 15" id="KW-0963">Cytoplasm</keyword>
<dbReference type="InterPro" id="IPR010723">
    <property type="entry name" value="HemN_C"/>
</dbReference>
<dbReference type="InterPro" id="IPR034505">
    <property type="entry name" value="Coproporphyrinogen-III_oxidase"/>
</dbReference>
<evidence type="ECO:0000256" key="17">
    <source>
        <dbReference type="PIRSR" id="PIRSR000167-2"/>
    </source>
</evidence>
<keyword evidence="8 15" id="KW-0479">Metal-binding</keyword>
<feature type="binding site" evidence="16">
    <location>
        <begin position="122"/>
        <end position="123"/>
    </location>
    <ligand>
        <name>S-adenosyl-L-methionine</name>
        <dbReference type="ChEBI" id="CHEBI:59789"/>
        <label>2</label>
    </ligand>
</feature>
<dbReference type="InterPro" id="IPR004558">
    <property type="entry name" value="Coprogen_oxidase_HemN"/>
</dbReference>
<dbReference type="Pfam" id="PF06969">
    <property type="entry name" value="HemN_C"/>
    <property type="match status" value="1"/>
</dbReference>
<feature type="binding site" evidence="17">
    <location>
        <position position="70"/>
    </location>
    <ligand>
        <name>[4Fe-4S] cluster</name>
        <dbReference type="ChEBI" id="CHEBI:49883"/>
        <note>4Fe-4S-S-AdoMet</note>
    </ligand>
</feature>
<dbReference type="GO" id="GO:0004109">
    <property type="term" value="F:coproporphyrinogen oxidase activity"/>
    <property type="evidence" value="ECO:0007669"/>
    <property type="project" value="InterPro"/>
</dbReference>
<dbReference type="EMBL" id="CP119326">
    <property type="protein sequence ID" value="WEK39958.1"/>
    <property type="molecule type" value="Genomic_DNA"/>
</dbReference>
<dbReference type="InterPro" id="IPR007197">
    <property type="entry name" value="rSAM"/>
</dbReference>
<comment type="catalytic activity">
    <reaction evidence="14 15">
        <text>coproporphyrinogen III + 2 S-adenosyl-L-methionine = protoporphyrinogen IX + 2 5'-deoxyadenosine + 2 L-methionine + 2 CO2</text>
        <dbReference type="Rhea" id="RHEA:15425"/>
        <dbReference type="ChEBI" id="CHEBI:16526"/>
        <dbReference type="ChEBI" id="CHEBI:17319"/>
        <dbReference type="ChEBI" id="CHEBI:57307"/>
        <dbReference type="ChEBI" id="CHEBI:57309"/>
        <dbReference type="ChEBI" id="CHEBI:57844"/>
        <dbReference type="ChEBI" id="CHEBI:59789"/>
        <dbReference type="EC" id="1.3.98.3"/>
    </reaction>
</comment>
<accession>A0AAJ5X2N8</accession>
<dbReference type="SFLD" id="SFLDS00029">
    <property type="entry name" value="Radical_SAM"/>
    <property type="match status" value="1"/>
</dbReference>
<dbReference type="Gene3D" id="1.10.10.920">
    <property type="match status" value="1"/>
</dbReference>
<evidence type="ECO:0000256" key="7">
    <source>
        <dbReference type="ARBA" id="ARBA00022691"/>
    </source>
</evidence>
<evidence type="ECO:0000256" key="1">
    <source>
        <dbReference type="ARBA" id="ARBA00004496"/>
    </source>
</evidence>
<dbReference type="Pfam" id="PF04055">
    <property type="entry name" value="Radical_SAM"/>
    <property type="match status" value="1"/>
</dbReference>